<dbReference type="SUPFAM" id="SSF46689">
    <property type="entry name" value="Homeodomain-like"/>
    <property type="match status" value="1"/>
</dbReference>
<dbReference type="STRING" id="1763538.LPB68_20445"/>
<evidence type="ECO:0000313" key="3">
    <source>
        <dbReference type="Proteomes" id="UP000077134"/>
    </source>
</evidence>
<dbReference type="Pfam" id="PF00665">
    <property type="entry name" value="rve"/>
    <property type="match status" value="1"/>
</dbReference>
<dbReference type="RefSeq" id="WP_068655511.1">
    <property type="nucleotide sequence ID" value="NZ_CP017770.1"/>
</dbReference>
<dbReference type="InterPro" id="IPR036397">
    <property type="entry name" value="RNaseH_sf"/>
</dbReference>
<dbReference type="EMBL" id="LSFN01000005">
    <property type="protein sequence ID" value="OAB76625.1"/>
    <property type="molecule type" value="Genomic_DNA"/>
</dbReference>
<dbReference type="Pfam" id="PF13565">
    <property type="entry name" value="HTH_32"/>
    <property type="match status" value="1"/>
</dbReference>
<dbReference type="GO" id="GO:0015074">
    <property type="term" value="P:DNA integration"/>
    <property type="evidence" value="ECO:0007669"/>
    <property type="project" value="InterPro"/>
</dbReference>
<dbReference type="InterPro" id="IPR009057">
    <property type="entry name" value="Homeodomain-like_sf"/>
</dbReference>
<protein>
    <submittedName>
        <fullName evidence="2">Integrase</fullName>
    </submittedName>
</protein>
<dbReference type="Proteomes" id="UP000077134">
    <property type="component" value="Unassembled WGS sequence"/>
</dbReference>
<dbReference type="PANTHER" id="PTHR46889:SF5">
    <property type="entry name" value="INTEGRASE PROTEIN"/>
    <property type="match status" value="1"/>
</dbReference>
<evidence type="ECO:0000313" key="2">
    <source>
        <dbReference type="EMBL" id="OAB76625.1"/>
    </source>
</evidence>
<sequence length="358" mass="41804">MINPPDRELAVELIQEANRNGARLARACRELNISVRTYERWVSDGGIKKDQRPHALRPEPKNKITKEERQEILVVVKKEEFVDLPPSQIVPKLADQSIYIASESTFYRILREEKMQQHRGRSKRPEMKLPESYLATAPNQVWTWDITWLKGLIKGLFYKLYLIIDLFSRKIVGWEVWETEDAAHAEELIKKAILNEKILGAPLVLHSDNGSPMKAGTFQVLLEKLGIQSSYSRPRVSNDNPYSESVFRTLKYRPEFPYNGFQSIEDARAWTARFVHWHTHEHQHSGINFVTPEQRHTGVHIDVLKKRSEVYELAKQKHPERWSRSTRNWDPIESVALNPMHPRVKSTIVCQHVLNNIR</sequence>
<keyword evidence="3" id="KW-1185">Reference proteome</keyword>
<organism evidence="2 3">
    <name type="scientific">Paenibacillus crassostreae</name>
    <dbReference type="NCBI Taxonomy" id="1763538"/>
    <lineage>
        <taxon>Bacteria</taxon>
        <taxon>Bacillati</taxon>
        <taxon>Bacillota</taxon>
        <taxon>Bacilli</taxon>
        <taxon>Bacillales</taxon>
        <taxon>Paenibacillaceae</taxon>
        <taxon>Paenibacillus</taxon>
    </lineage>
</organism>
<gene>
    <name evidence="2" type="ORF">PNBC_04295</name>
</gene>
<dbReference type="SUPFAM" id="SSF53098">
    <property type="entry name" value="Ribonuclease H-like"/>
    <property type="match status" value="1"/>
</dbReference>
<dbReference type="Gene3D" id="3.30.420.10">
    <property type="entry name" value="Ribonuclease H-like superfamily/Ribonuclease H"/>
    <property type="match status" value="1"/>
</dbReference>
<dbReference type="PANTHER" id="PTHR46889">
    <property type="entry name" value="TRANSPOSASE INSF FOR INSERTION SEQUENCE IS3B-RELATED"/>
    <property type="match status" value="1"/>
</dbReference>
<dbReference type="OrthoDB" id="9781005at2"/>
<name>A0A167FJI2_9BACL</name>
<dbReference type="NCBIfam" id="NF033516">
    <property type="entry name" value="transpos_IS3"/>
    <property type="match status" value="1"/>
</dbReference>
<feature type="domain" description="Integrase catalytic" evidence="1">
    <location>
        <begin position="134"/>
        <end position="300"/>
    </location>
</feature>
<dbReference type="InterPro" id="IPR012337">
    <property type="entry name" value="RNaseH-like_sf"/>
</dbReference>
<dbReference type="InterPro" id="IPR050900">
    <property type="entry name" value="Transposase_IS3/IS150/IS904"/>
</dbReference>
<dbReference type="InterPro" id="IPR048020">
    <property type="entry name" value="Transpos_IS3"/>
</dbReference>
<dbReference type="GO" id="GO:0003676">
    <property type="term" value="F:nucleic acid binding"/>
    <property type="evidence" value="ECO:0007669"/>
    <property type="project" value="InterPro"/>
</dbReference>
<dbReference type="InterPro" id="IPR001584">
    <property type="entry name" value="Integrase_cat-core"/>
</dbReference>
<proteinExistence type="predicted"/>
<evidence type="ECO:0000259" key="1">
    <source>
        <dbReference type="PROSITE" id="PS50994"/>
    </source>
</evidence>
<dbReference type="PROSITE" id="PS50994">
    <property type="entry name" value="INTEGRASE"/>
    <property type="match status" value="1"/>
</dbReference>
<comment type="caution">
    <text evidence="2">The sequence shown here is derived from an EMBL/GenBank/DDBJ whole genome shotgun (WGS) entry which is preliminary data.</text>
</comment>
<reference evidence="2 3" key="1">
    <citation type="submission" date="2016-02" db="EMBL/GenBank/DDBJ databases">
        <title>Paenibacillus sp. LPB0068, isolated from Crassostrea gigas.</title>
        <authorList>
            <person name="Shin S.-K."/>
            <person name="Yi H."/>
        </authorList>
    </citation>
    <scope>NUCLEOTIDE SEQUENCE [LARGE SCALE GENOMIC DNA]</scope>
    <source>
        <strain evidence="2 3">LPB0068</strain>
    </source>
</reference>
<dbReference type="AlphaFoldDB" id="A0A167FJI2"/>
<accession>A0A167FJI2</accession>
<dbReference type="KEGG" id="pcx:LPB68_20445"/>